<comment type="caution">
    <text evidence="1">The sequence shown here is derived from an EMBL/GenBank/DDBJ whole genome shotgun (WGS) entry which is preliminary data.</text>
</comment>
<organism evidence="1">
    <name type="scientific">mine drainage metagenome</name>
    <dbReference type="NCBI Taxonomy" id="410659"/>
    <lineage>
        <taxon>unclassified sequences</taxon>
        <taxon>metagenomes</taxon>
        <taxon>ecological metagenomes</taxon>
    </lineage>
</organism>
<accession>A0A1J5QW74</accession>
<dbReference type="EMBL" id="MLJW01000396">
    <property type="protein sequence ID" value="OIQ87926.1"/>
    <property type="molecule type" value="Genomic_DNA"/>
</dbReference>
<dbReference type="AlphaFoldDB" id="A0A1J5QW74"/>
<name>A0A1J5QW74_9ZZZZ</name>
<protein>
    <submittedName>
        <fullName evidence="1">Uncharacterized protein</fullName>
    </submittedName>
</protein>
<proteinExistence type="predicted"/>
<sequence>MSEEPTYPGLSADRHGLTQLGRIVLDARVFGFIDEHEDCAGWALGRMQALAARVERAWDEHGNLPSRLPPELGARHARIYDQAIADARGRGWDAELGDDE</sequence>
<evidence type="ECO:0000313" key="1">
    <source>
        <dbReference type="EMBL" id="OIQ87926.1"/>
    </source>
</evidence>
<gene>
    <name evidence="1" type="ORF">GALL_301830</name>
</gene>
<reference evidence="1" key="1">
    <citation type="submission" date="2016-10" db="EMBL/GenBank/DDBJ databases">
        <title>Sequence of Gallionella enrichment culture.</title>
        <authorList>
            <person name="Poehlein A."/>
            <person name="Muehling M."/>
            <person name="Daniel R."/>
        </authorList>
    </citation>
    <scope>NUCLEOTIDE SEQUENCE</scope>
</reference>